<comment type="similarity">
    <text evidence="1">Belongs to the NADH dehydrogenase family.</text>
</comment>
<dbReference type="InterPro" id="IPR045024">
    <property type="entry name" value="NDH-2"/>
</dbReference>
<sequence>MCLLHNERNCIKPTPMSEKNTGVTKVVIIGGGFAGLECARNLANKDGFEVTLLDRTNHHLFQPLLYQVATATLAAPDIARSLRGILEKSKNVTVFMDDICGIDIDAKKVSGTSGQEYRYDTLVVAAGAKTGYFGNNHWEQHTIGLKSLSDAYSVRKKVLENLEAAERTDDPAERKRLMTIVIVGGGPTGVELSGAFVELIKRSMRRNFRRLDVHSLKVILVEAGPRILPPYIESNSAYAQKRLEKIGVDVRTSTMVTDIQPHTVITKDEEIKCGAILWAAGIEAEGITAHLPCERNRAGKVTPEADLSLTGHPNIFVAGDLVFMKDIADKPVPGVAPAASQMGRHIAKLLLKEKKTGNSSDRQGFKYLDKGSMAIIGRSQAVVEFGKMKLTGFIAWLAWLFIHIMFLVDFRSKVGVLLQWSWAYISDAPGARVFVNKRK</sequence>
<accession>A0AAT9FL65</accession>
<keyword evidence="8" id="KW-0812">Transmembrane</keyword>
<keyword evidence="5" id="KW-0560">Oxidoreductase</keyword>
<evidence type="ECO:0000256" key="7">
    <source>
        <dbReference type="ARBA" id="ARBA00047599"/>
    </source>
</evidence>
<evidence type="ECO:0000256" key="8">
    <source>
        <dbReference type="SAM" id="Phobius"/>
    </source>
</evidence>
<gene>
    <name evidence="10" type="primary">ndh</name>
    <name evidence="10" type="ORF">NT6N_17340</name>
</gene>
<dbReference type="InterPro" id="IPR036188">
    <property type="entry name" value="FAD/NAD-bd_sf"/>
</dbReference>
<keyword evidence="8" id="KW-0472">Membrane</keyword>
<feature type="transmembrane region" description="Helical" evidence="8">
    <location>
        <begin position="177"/>
        <end position="200"/>
    </location>
</feature>
<keyword evidence="8" id="KW-1133">Transmembrane helix</keyword>
<protein>
    <recommendedName>
        <fullName evidence="2">NADH:ubiquinone reductase (non-electrogenic)</fullName>
        <ecNumber evidence="2">1.6.5.9</ecNumber>
    </recommendedName>
</protein>
<evidence type="ECO:0000256" key="3">
    <source>
        <dbReference type="ARBA" id="ARBA00022630"/>
    </source>
</evidence>
<organism evidence="10">
    <name type="scientific">Oceaniferula spumae</name>
    <dbReference type="NCBI Taxonomy" id="2979115"/>
    <lineage>
        <taxon>Bacteria</taxon>
        <taxon>Pseudomonadati</taxon>
        <taxon>Verrucomicrobiota</taxon>
        <taxon>Verrucomicrobiia</taxon>
        <taxon>Verrucomicrobiales</taxon>
        <taxon>Verrucomicrobiaceae</taxon>
        <taxon>Oceaniferula</taxon>
    </lineage>
</organism>
<feature type="domain" description="FAD/NAD(P)-binding" evidence="9">
    <location>
        <begin position="25"/>
        <end position="343"/>
    </location>
</feature>
<reference evidence="10" key="1">
    <citation type="submission" date="2024-07" db="EMBL/GenBank/DDBJ databases">
        <title>Complete genome sequence of Verrucomicrobiaceae bacterium NT6N.</title>
        <authorList>
            <person name="Huang C."/>
            <person name="Takami H."/>
            <person name="Hamasaki K."/>
        </authorList>
    </citation>
    <scope>NUCLEOTIDE SEQUENCE</scope>
    <source>
        <strain evidence="10">NT6N</strain>
    </source>
</reference>
<evidence type="ECO:0000256" key="4">
    <source>
        <dbReference type="ARBA" id="ARBA00022827"/>
    </source>
</evidence>
<evidence type="ECO:0000256" key="2">
    <source>
        <dbReference type="ARBA" id="ARBA00012637"/>
    </source>
</evidence>
<evidence type="ECO:0000256" key="1">
    <source>
        <dbReference type="ARBA" id="ARBA00005272"/>
    </source>
</evidence>
<evidence type="ECO:0000259" key="9">
    <source>
        <dbReference type="Pfam" id="PF07992"/>
    </source>
</evidence>
<keyword evidence="3" id="KW-0285">Flavoprotein</keyword>
<evidence type="ECO:0000256" key="6">
    <source>
        <dbReference type="ARBA" id="ARBA00023027"/>
    </source>
</evidence>
<keyword evidence="6" id="KW-0520">NAD</keyword>
<dbReference type="KEGG" id="osu:NT6N_17340"/>
<evidence type="ECO:0000313" key="10">
    <source>
        <dbReference type="EMBL" id="BDS06694.1"/>
    </source>
</evidence>
<dbReference type="EMBL" id="AP026866">
    <property type="protein sequence ID" value="BDS06694.1"/>
    <property type="molecule type" value="Genomic_DNA"/>
</dbReference>
<keyword evidence="4" id="KW-0274">FAD</keyword>
<dbReference type="Pfam" id="PF07992">
    <property type="entry name" value="Pyr_redox_2"/>
    <property type="match status" value="1"/>
</dbReference>
<dbReference type="AlphaFoldDB" id="A0AAT9FL65"/>
<dbReference type="SUPFAM" id="SSF51905">
    <property type="entry name" value="FAD/NAD(P)-binding domain"/>
    <property type="match status" value="1"/>
</dbReference>
<dbReference type="PANTHER" id="PTHR43706">
    <property type="entry name" value="NADH DEHYDROGENASE"/>
    <property type="match status" value="1"/>
</dbReference>
<dbReference type="InterPro" id="IPR023753">
    <property type="entry name" value="FAD/NAD-binding_dom"/>
</dbReference>
<comment type="catalytic activity">
    <reaction evidence="7">
        <text>a quinone + NADH + H(+) = a quinol + NAD(+)</text>
        <dbReference type="Rhea" id="RHEA:46160"/>
        <dbReference type="ChEBI" id="CHEBI:15378"/>
        <dbReference type="ChEBI" id="CHEBI:24646"/>
        <dbReference type="ChEBI" id="CHEBI:57540"/>
        <dbReference type="ChEBI" id="CHEBI:57945"/>
        <dbReference type="ChEBI" id="CHEBI:132124"/>
        <dbReference type="EC" id="1.6.5.9"/>
    </reaction>
</comment>
<dbReference type="GO" id="GO:0050136">
    <property type="term" value="F:NADH dehydrogenase (quinone) (non-electrogenic) activity"/>
    <property type="evidence" value="ECO:0007669"/>
    <property type="project" value="UniProtKB-EC"/>
</dbReference>
<dbReference type="Gene3D" id="3.50.50.100">
    <property type="match status" value="1"/>
</dbReference>
<evidence type="ECO:0000256" key="5">
    <source>
        <dbReference type="ARBA" id="ARBA00023002"/>
    </source>
</evidence>
<proteinExistence type="inferred from homology"/>
<dbReference type="PANTHER" id="PTHR43706:SF47">
    <property type="entry name" value="EXTERNAL NADH-UBIQUINONE OXIDOREDUCTASE 1, MITOCHONDRIAL-RELATED"/>
    <property type="match status" value="1"/>
</dbReference>
<dbReference type="PRINTS" id="PR00411">
    <property type="entry name" value="PNDRDTASEI"/>
</dbReference>
<dbReference type="EC" id="1.6.5.9" evidence="2"/>
<dbReference type="PRINTS" id="PR00368">
    <property type="entry name" value="FADPNR"/>
</dbReference>
<feature type="transmembrane region" description="Helical" evidence="8">
    <location>
        <begin position="390"/>
        <end position="408"/>
    </location>
</feature>
<name>A0AAT9FL65_9BACT</name>